<feature type="transmembrane region" description="Helical" evidence="1">
    <location>
        <begin position="57"/>
        <end position="77"/>
    </location>
</feature>
<sequence>MDGHSAVADKSPMELGIRGRCPRCGKGHIFAGYLRLAPRCELCGLDYSFADPADGPAFFAMSIVAFPITAFAAWLEIAFQAPVWVHLVTSLPLLVGSCMALLRPLKGWLVCAQYLRRAREARLDDRNEP</sequence>
<keyword evidence="1" id="KW-1133">Transmembrane helix</keyword>
<name>A0ABX2T9X5_9PROT</name>
<proteinExistence type="predicted"/>
<evidence type="ECO:0000313" key="2">
    <source>
        <dbReference type="EMBL" id="NYZ20620.1"/>
    </source>
</evidence>
<keyword evidence="1" id="KW-0472">Membrane</keyword>
<dbReference type="Proteomes" id="UP000584642">
    <property type="component" value="Unassembled WGS sequence"/>
</dbReference>
<comment type="caution">
    <text evidence="2">The sequence shown here is derived from an EMBL/GenBank/DDBJ whole genome shotgun (WGS) entry which is preliminary data.</text>
</comment>
<accession>A0ABX2T9X5</accession>
<evidence type="ECO:0000256" key="1">
    <source>
        <dbReference type="SAM" id="Phobius"/>
    </source>
</evidence>
<keyword evidence="3" id="KW-1185">Reference proteome</keyword>
<reference evidence="2 3" key="1">
    <citation type="submission" date="2020-05" db="EMBL/GenBank/DDBJ databases">
        <title>Azospirillum oleiclasticum sp. nov, a nitrogen-fixing and heavy crude oil-emulsifying bacterium isolated from the crude oil of Yumen Oilfield.</title>
        <authorList>
            <person name="Wu D."/>
            <person name="Cai M."/>
            <person name="Zhang X."/>
        </authorList>
    </citation>
    <scope>NUCLEOTIDE SEQUENCE [LARGE SCALE GENOMIC DNA]</scope>
    <source>
        <strain evidence="2 3">ROY-1-1-2</strain>
    </source>
</reference>
<keyword evidence="1" id="KW-0812">Transmembrane</keyword>
<gene>
    <name evidence="2" type="ORF">HND93_12940</name>
</gene>
<dbReference type="Pfam" id="PF06170">
    <property type="entry name" value="DUF983"/>
    <property type="match status" value="1"/>
</dbReference>
<organism evidence="2 3">
    <name type="scientific">Azospirillum oleiclasticum</name>
    <dbReference type="NCBI Taxonomy" id="2735135"/>
    <lineage>
        <taxon>Bacteria</taxon>
        <taxon>Pseudomonadati</taxon>
        <taxon>Pseudomonadota</taxon>
        <taxon>Alphaproteobacteria</taxon>
        <taxon>Rhodospirillales</taxon>
        <taxon>Azospirillaceae</taxon>
        <taxon>Azospirillum</taxon>
    </lineage>
</organism>
<feature type="transmembrane region" description="Helical" evidence="1">
    <location>
        <begin position="83"/>
        <end position="102"/>
    </location>
</feature>
<evidence type="ECO:0000313" key="3">
    <source>
        <dbReference type="Proteomes" id="UP000584642"/>
    </source>
</evidence>
<protein>
    <submittedName>
        <fullName evidence="2">DUF983 domain-containing protein</fullName>
    </submittedName>
</protein>
<dbReference type="InterPro" id="IPR009325">
    <property type="entry name" value="DUF983"/>
</dbReference>
<dbReference type="EMBL" id="JABFDB010000008">
    <property type="protein sequence ID" value="NYZ20620.1"/>
    <property type="molecule type" value="Genomic_DNA"/>
</dbReference>
<dbReference type="RefSeq" id="WP_180282386.1">
    <property type="nucleotide sequence ID" value="NZ_JABFDB010000008.1"/>
</dbReference>